<keyword evidence="1" id="KW-0812">Transmembrane</keyword>
<dbReference type="OrthoDB" id="9877893at2759"/>
<dbReference type="GeneID" id="106555740"/>
<evidence type="ECO:0000313" key="2">
    <source>
        <dbReference type="Proteomes" id="UP000504617"/>
    </source>
</evidence>
<name>A0A6I9Z260_9SAUR</name>
<proteinExistence type="predicted"/>
<dbReference type="Proteomes" id="UP000504617">
    <property type="component" value="Unplaced"/>
</dbReference>
<reference evidence="3 4" key="1">
    <citation type="submission" date="2025-04" db="UniProtKB">
        <authorList>
            <consortium name="RefSeq"/>
        </authorList>
    </citation>
    <scope>IDENTIFICATION</scope>
    <source>
        <tissue evidence="3 4">Skeletal muscle</tissue>
    </source>
</reference>
<organism evidence="2 3">
    <name type="scientific">Thamnophis sirtalis</name>
    <dbReference type="NCBI Taxonomy" id="35019"/>
    <lineage>
        <taxon>Eukaryota</taxon>
        <taxon>Metazoa</taxon>
        <taxon>Chordata</taxon>
        <taxon>Craniata</taxon>
        <taxon>Vertebrata</taxon>
        <taxon>Euteleostomi</taxon>
        <taxon>Lepidosauria</taxon>
        <taxon>Squamata</taxon>
        <taxon>Bifurcata</taxon>
        <taxon>Unidentata</taxon>
        <taxon>Episquamata</taxon>
        <taxon>Toxicofera</taxon>
        <taxon>Serpentes</taxon>
        <taxon>Colubroidea</taxon>
        <taxon>Colubridae</taxon>
        <taxon>Natricinae</taxon>
        <taxon>Thamnophis</taxon>
    </lineage>
</organism>
<feature type="transmembrane region" description="Helical" evidence="1">
    <location>
        <begin position="32"/>
        <end position="50"/>
    </location>
</feature>
<evidence type="ECO:0000313" key="4">
    <source>
        <dbReference type="RefSeq" id="XP_013930112.1"/>
    </source>
</evidence>
<gene>
    <name evidence="3" type="primary">LOC106555739</name>
    <name evidence="4" type="synonym">LOC106555740</name>
</gene>
<dbReference type="KEGG" id="tsr:106555739"/>
<keyword evidence="1" id="KW-1133">Transmembrane helix</keyword>
<sequence>MLYFTLDSLPSQVYNLYYQFAGAMDILHTGDFFWMLALAIPILVVLLVLCTDCRDADLDTPAIGDYEDKPSTNIHSQTFRVLRRPPSPPWSAIQSQPNLQSTGSAYSFCSQAPPFIKIEDNESVPSYENEELCCPTDDEENYVPGYIEVLPDVPITEQRNNDHASSESIMDQYENVPESQRHSLGEYVNVLEPEPIILDSCFVVGTSDRESEDDVPDYENVCFGV</sequence>
<dbReference type="AlphaFoldDB" id="A0A6I9Z260"/>
<keyword evidence="1" id="KW-0472">Membrane</keyword>
<accession>A0A6I9Z260</accession>
<keyword evidence="2" id="KW-1185">Reference proteome</keyword>
<dbReference type="GeneID" id="106555739"/>
<evidence type="ECO:0000313" key="3">
    <source>
        <dbReference type="RefSeq" id="XP_013930111.1"/>
    </source>
</evidence>
<dbReference type="KEGG" id="tsr:106555740"/>
<dbReference type="RefSeq" id="XP_013930111.1">
    <property type="nucleotide sequence ID" value="XM_014074636.1"/>
</dbReference>
<evidence type="ECO:0000256" key="1">
    <source>
        <dbReference type="SAM" id="Phobius"/>
    </source>
</evidence>
<dbReference type="RefSeq" id="XP_013930112.1">
    <property type="nucleotide sequence ID" value="XM_014074637.1"/>
</dbReference>
<protein>
    <submittedName>
        <fullName evidence="3 4">Linker for activation of T-cells family member 1-like</fullName>
    </submittedName>
</protein>